<protein>
    <submittedName>
        <fullName evidence="2">Uncharacterized protein</fullName>
    </submittedName>
</protein>
<feature type="compositionally biased region" description="Polar residues" evidence="1">
    <location>
        <begin position="1"/>
        <end position="19"/>
    </location>
</feature>
<feature type="region of interest" description="Disordered" evidence="1">
    <location>
        <begin position="1"/>
        <end position="36"/>
    </location>
</feature>
<keyword evidence="3" id="KW-1185">Reference proteome</keyword>
<accession>A0ABR1K5A1</accession>
<sequence>MPSSTPGNTQETLSKSFNASKPAPVRQLPSRARITPYTAEEPHILTSYGDLHNDETDPRAPRKFVRPLNARRRSNNHGKPKMRFIASYLSLHDSRRRCFHPSLMLSSSNTCMMLLFPAASLADLFRNVKLYSIFVSWSFVLNALKICLNSLFRECYSNTTLLESQCALQWRR</sequence>
<comment type="caution">
    <text evidence="2">The sequence shown here is derived from an EMBL/GenBank/DDBJ whole genome shotgun (WGS) entry which is preliminary data.</text>
</comment>
<name>A0ABR1K5A1_9AGAR</name>
<proteinExistence type="predicted"/>
<gene>
    <name evidence="2" type="ORF">VKT23_000493</name>
</gene>
<dbReference type="Proteomes" id="UP001498398">
    <property type="component" value="Unassembled WGS sequence"/>
</dbReference>
<evidence type="ECO:0000256" key="1">
    <source>
        <dbReference type="SAM" id="MobiDB-lite"/>
    </source>
</evidence>
<evidence type="ECO:0000313" key="2">
    <source>
        <dbReference type="EMBL" id="KAK7472377.1"/>
    </source>
</evidence>
<evidence type="ECO:0000313" key="3">
    <source>
        <dbReference type="Proteomes" id="UP001498398"/>
    </source>
</evidence>
<dbReference type="EMBL" id="JBANRG010000001">
    <property type="protein sequence ID" value="KAK7472377.1"/>
    <property type="molecule type" value="Genomic_DNA"/>
</dbReference>
<reference evidence="2 3" key="1">
    <citation type="submission" date="2024-01" db="EMBL/GenBank/DDBJ databases">
        <title>A draft genome for the cacao thread blight pathogen Marasmiellus scandens.</title>
        <authorList>
            <person name="Baruah I.K."/>
            <person name="Leung J."/>
            <person name="Bukari Y."/>
            <person name="Amoako-Attah I."/>
            <person name="Meinhardt L.W."/>
            <person name="Bailey B.A."/>
            <person name="Cohen S.P."/>
        </authorList>
    </citation>
    <scope>NUCLEOTIDE SEQUENCE [LARGE SCALE GENOMIC DNA]</scope>
    <source>
        <strain evidence="2 3">GH-19</strain>
    </source>
</reference>
<organism evidence="2 3">
    <name type="scientific">Marasmiellus scandens</name>
    <dbReference type="NCBI Taxonomy" id="2682957"/>
    <lineage>
        <taxon>Eukaryota</taxon>
        <taxon>Fungi</taxon>
        <taxon>Dikarya</taxon>
        <taxon>Basidiomycota</taxon>
        <taxon>Agaricomycotina</taxon>
        <taxon>Agaricomycetes</taxon>
        <taxon>Agaricomycetidae</taxon>
        <taxon>Agaricales</taxon>
        <taxon>Marasmiineae</taxon>
        <taxon>Omphalotaceae</taxon>
        <taxon>Marasmiellus</taxon>
    </lineage>
</organism>